<dbReference type="EMBL" id="JN032081">
    <property type="protein sequence ID" value="AEJ33058.1"/>
    <property type="molecule type" value="mRNA"/>
</dbReference>
<dbReference type="SMART" id="SM00815">
    <property type="entry name" value="AMA-1"/>
    <property type="match status" value="1"/>
</dbReference>
<keyword evidence="7" id="KW-0325">Glycoprotein</keyword>
<gene>
    <name evidence="11" type="primary">AMA1</name>
</gene>
<reference evidence="11" key="1">
    <citation type="submission" date="2011-05" db="EMBL/GenBank/DDBJ databases">
        <authorList>
            <person name="Lianlian J."/>
            <person name="Jiaojiao L."/>
            <person name="Hongyu H."/>
            <person name="Hui D."/>
            <person name="Qiping Z."/>
            <person name="Shunhai Z."/>
            <person name="Bing H."/>
        </authorList>
    </citation>
    <scope>NUCLEOTIDE SEQUENCE</scope>
</reference>
<dbReference type="VEuPathDB" id="ToxoDB:ETH_00007745"/>
<feature type="signal peptide" evidence="10">
    <location>
        <begin position="1"/>
        <end position="23"/>
    </location>
</feature>
<evidence type="ECO:0000256" key="4">
    <source>
        <dbReference type="ARBA" id="ARBA00022729"/>
    </source>
</evidence>
<evidence type="ECO:0000256" key="3">
    <source>
        <dbReference type="ARBA" id="ARBA00022692"/>
    </source>
</evidence>
<keyword evidence="3 9" id="KW-0812">Transmembrane</keyword>
<sequence length="536" mass="58077">MRRLSPALGLLAAALSCAGPAAGVQHKLQHRQQQQQQHSHASTSHAAAVLAASSDASTDSNPFMQPPYAEFMARFNIPKVHGSGVYVDLGNDKEVKGKMYREPGGRCPVFGKNIEFYQPLDSDLYKNDFLENVPTEEAAAAAKPLPGGFNNNFLMKDKKPFSPMSVAQLNSYPQLKARTGLGKCAEMSYLTTAAGSSYRYPFVFDSKKDLCYLLLVPLQRLMGERYCSTRGSPPGLSHFCFKPLKSVSLRPHLVYGSAYVGERPDDWETKCPNKAVKDAVFGVWEGGRCEEQRLRLGAQTAAAAAKEDCWALAFNNPFAASDQPTSQDEAATSPGYYFPSITPSQPKSGGVGVNFASYYPSGECVLSGEVPTCLLPRRGAAAFTSEGSLEEEELPHCDPTFPASLGSCDPSSCKAILTECRGGRLVEQQTDCVPEDGSKCESKGGGVFIGLAVAGGLLLLLLTGGAFFIYKQRQKALPKESSPQRTDFVQDEAATGRGKKRQSDLVQQAEPSFWEEAEADEPHADENTQVLLDQEY</sequence>
<organism evidence="11">
    <name type="scientific">Eimeria tenella</name>
    <name type="common">Coccidian parasite</name>
    <dbReference type="NCBI Taxonomy" id="5802"/>
    <lineage>
        <taxon>Eukaryota</taxon>
        <taxon>Sar</taxon>
        <taxon>Alveolata</taxon>
        <taxon>Apicomplexa</taxon>
        <taxon>Conoidasida</taxon>
        <taxon>Coccidia</taxon>
        <taxon>Eucoccidiorida</taxon>
        <taxon>Eimeriorina</taxon>
        <taxon>Eimeriidae</taxon>
        <taxon>Eimeria</taxon>
    </lineage>
</organism>
<evidence type="ECO:0000256" key="1">
    <source>
        <dbReference type="ARBA" id="ARBA00004479"/>
    </source>
</evidence>
<evidence type="ECO:0000256" key="8">
    <source>
        <dbReference type="SAM" id="MobiDB-lite"/>
    </source>
</evidence>
<dbReference type="Pfam" id="PF02430">
    <property type="entry name" value="AMA-1"/>
    <property type="match status" value="1"/>
</dbReference>
<dbReference type="VEuPathDB" id="ToxoDB:ETH2_1451700"/>
<feature type="compositionally biased region" description="Low complexity" evidence="8">
    <location>
        <begin position="31"/>
        <end position="60"/>
    </location>
</feature>
<evidence type="ECO:0000313" key="11">
    <source>
        <dbReference type="EMBL" id="AEJ33058.1"/>
    </source>
</evidence>
<protein>
    <submittedName>
        <fullName evidence="11">Apical membrane antigen-1</fullName>
    </submittedName>
</protein>
<evidence type="ECO:0000256" key="9">
    <source>
        <dbReference type="SAM" id="Phobius"/>
    </source>
</evidence>
<comment type="subcellular location">
    <subcellularLocation>
        <location evidence="1">Membrane</location>
        <topology evidence="1">Single-pass type I membrane protein</topology>
    </subcellularLocation>
</comment>
<dbReference type="PROSITE" id="PS51257">
    <property type="entry name" value="PROKAR_LIPOPROTEIN"/>
    <property type="match status" value="1"/>
</dbReference>
<reference evidence="11" key="2">
    <citation type="journal article" date="2012" name="PLoS ONE">
        <title>Identification and Characterization of Eimeria tenella Apical Membrane Antigen-1 (AMA1).</title>
        <authorList>
            <person name="Jiang L."/>
            <person name="Lin J."/>
            <person name="Han H."/>
            <person name="Dong H."/>
            <person name="Zhao Q."/>
            <person name="Zhu S."/>
            <person name="Huang B."/>
        </authorList>
    </citation>
    <scope>NUCLEOTIDE SEQUENCE</scope>
</reference>
<keyword evidence="5 9" id="KW-1133">Transmembrane helix</keyword>
<keyword evidence="4 10" id="KW-0732">Signal</keyword>
<feature type="region of interest" description="Disordered" evidence="8">
    <location>
        <begin position="479"/>
        <end position="536"/>
    </location>
</feature>
<comment type="similarity">
    <text evidence="2">Belongs to the apicomplexan parasites AMA1 family.</text>
</comment>
<dbReference type="Gene3D" id="3.50.4.10">
    <property type="entry name" value="Hepatocyte Growth Factor"/>
    <property type="match status" value="2"/>
</dbReference>
<feature type="chain" id="PRO_5003385218" evidence="10">
    <location>
        <begin position="24"/>
        <end position="536"/>
    </location>
</feature>
<dbReference type="SMR" id="F8V414"/>
<feature type="region of interest" description="Disordered" evidence="8">
    <location>
        <begin position="26"/>
        <end position="61"/>
    </location>
</feature>
<evidence type="ECO:0000256" key="7">
    <source>
        <dbReference type="ARBA" id="ARBA00023180"/>
    </source>
</evidence>
<feature type="transmembrane region" description="Helical" evidence="9">
    <location>
        <begin position="447"/>
        <end position="470"/>
    </location>
</feature>
<name>F8V414_EIMTE</name>
<feature type="compositionally biased region" description="Polar residues" evidence="8">
    <location>
        <begin position="527"/>
        <end position="536"/>
    </location>
</feature>
<keyword evidence="6 9" id="KW-0472">Membrane</keyword>
<evidence type="ECO:0000256" key="6">
    <source>
        <dbReference type="ARBA" id="ARBA00023136"/>
    </source>
</evidence>
<evidence type="ECO:0000256" key="5">
    <source>
        <dbReference type="ARBA" id="ARBA00022989"/>
    </source>
</evidence>
<proteinExistence type="evidence at transcript level"/>
<dbReference type="AlphaFoldDB" id="F8V414"/>
<accession>F8V414</accession>
<dbReference type="InterPro" id="IPR003298">
    <property type="entry name" value="Apmem_Ag1"/>
</dbReference>
<evidence type="ECO:0000256" key="2">
    <source>
        <dbReference type="ARBA" id="ARBA00007098"/>
    </source>
</evidence>
<evidence type="ECO:0000256" key="10">
    <source>
        <dbReference type="SAM" id="SignalP"/>
    </source>
</evidence>
<dbReference type="PRINTS" id="PR01361">
    <property type="entry name" value="MEROZOITESA"/>
</dbReference>
<dbReference type="GO" id="GO:0016020">
    <property type="term" value="C:membrane"/>
    <property type="evidence" value="ECO:0007669"/>
    <property type="project" value="UniProtKB-SubCell"/>
</dbReference>